<evidence type="ECO:0008006" key="10">
    <source>
        <dbReference type="Google" id="ProtNLM"/>
    </source>
</evidence>
<keyword evidence="5" id="KW-0325">Glycoprotein</keyword>
<dbReference type="InterPro" id="IPR033124">
    <property type="entry name" value="Ser_caboxypep_his_AS"/>
</dbReference>
<protein>
    <recommendedName>
        <fullName evidence="10">Carboxypeptidase</fullName>
    </recommendedName>
</protein>
<evidence type="ECO:0000313" key="9">
    <source>
        <dbReference type="Proteomes" id="UP000490939"/>
    </source>
</evidence>
<accession>A0A8H3Z472</accession>
<dbReference type="GO" id="GO:0000324">
    <property type="term" value="C:fungal-type vacuole"/>
    <property type="evidence" value="ECO:0007669"/>
    <property type="project" value="TreeGrafter"/>
</dbReference>
<dbReference type="Pfam" id="PF00450">
    <property type="entry name" value="Peptidase_S10"/>
    <property type="match status" value="1"/>
</dbReference>
<evidence type="ECO:0000256" key="1">
    <source>
        <dbReference type="ARBA" id="ARBA00009431"/>
    </source>
</evidence>
<dbReference type="InterPro" id="IPR001563">
    <property type="entry name" value="Peptidase_S10"/>
</dbReference>
<organism evidence="8 9">
    <name type="scientific">Venturia inaequalis</name>
    <name type="common">Apple scab fungus</name>
    <dbReference type="NCBI Taxonomy" id="5025"/>
    <lineage>
        <taxon>Eukaryota</taxon>
        <taxon>Fungi</taxon>
        <taxon>Dikarya</taxon>
        <taxon>Ascomycota</taxon>
        <taxon>Pezizomycotina</taxon>
        <taxon>Dothideomycetes</taxon>
        <taxon>Pleosporomycetidae</taxon>
        <taxon>Venturiales</taxon>
        <taxon>Venturiaceae</taxon>
        <taxon>Venturia</taxon>
    </lineage>
</organism>
<dbReference type="GO" id="GO:0004185">
    <property type="term" value="F:serine-type carboxypeptidase activity"/>
    <property type="evidence" value="ECO:0007669"/>
    <property type="project" value="InterPro"/>
</dbReference>
<evidence type="ECO:0000256" key="3">
    <source>
        <dbReference type="ARBA" id="ARBA00022670"/>
    </source>
</evidence>
<dbReference type="PRINTS" id="PR00724">
    <property type="entry name" value="CRBOXYPTASEC"/>
</dbReference>
<keyword evidence="3" id="KW-0645">Protease</keyword>
<dbReference type="Proteomes" id="UP000490939">
    <property type="component" value="Unassembled WGS sequence"/>
</dbReference>
<comment type="caution">
    <text evidence="8">The sequence shown here is derived from an EMBL/GenBank/DDBJ whole genome shotgun (WGS) entry which is preliminary data.</text>
</comment>
<dbReference type="InterPro" id="IPR029058">
    <property type="entry name" value="AB_hydrolase_fold"/>
</dbReference>
<evidence type="ECO:0000256" key="4">
    <source>
        <dbReference type="ARBA" id="ARBA00022801"/>
    </source>
</evidence>
<dbReference type="GO" id="GO:0006508">
    <property type="term" value="P:proteolysis"/>
    <property type="evidence" value="ECO:0007669"/>
    <property type="project" value="UniProtKB-KW"/>
</dbReference>
<dbReference type="PANTHER" id="PTHR11802">
    <property type="entry name" value="SERINE PROTEASE FAMILY S10 SERINE CARBOXYPEPTIDASE"/>
    <property type="match status" value="1"/>
</dbReference>
<keyword evidence="9" id="KW-1185">Reference proteome</keyword>
<dbReference type="AlphaFoldDB" id="A0A8H3Z472"/>
<evidence type="ECO:0000256" key="6">
    <source>
        <dbReference type="SAM" id="MobiDB-lite"/>
    </source>
</evidence>
<dbReference type="PROSITE" id="PS00560">
    <property type="entry name" value="CARBOXYPEPT_SER_HIS"/>
    <property type="match status" value="1"/>
</dbReference>
<evidence type="ECO:0000256" key="7">
    <source>
        <dbReference type="SAM" id="Phobius"/>
    </source>
</evidence>
<dbReference type="PANTHER" id="PTHR11802:SF404">
    <property type="entry name" value="CARBOXYPEPTIDASE"/>
    <property type="match status" value="1"/>
</dbReference>
<feature type="region of interest" description="Disordered" evidence="6">
    <location>
        <begin position="35"/>
        <end position="98"/>
    </location>
</feature>
<evidence type="ECO:0000313" key="8">
    <source>
        <dbReference type="EMBL" id="KAE9985255.1"/>
    </source>
</evidence>
<reference evidence="8 9" key="1">
    <citation type="submission" date="2019-07" db="EMBL/GenBank/DDBJ databases">
        <title>Venturia inaequalis Genome Resource.</title>
        <authorList>
            <person name="Lichtner F.J."/>
        </authorList>
    </citation>
    <scope>NUCLEOTIDE SEQUENCE [LARGE SCALE GENOMIC DNA]</scope>
    <source>
        <strain evidence="8 9">DMI_063113</strain>
    </source>
</reference>
<sequence length="1185" mass="128452">MPSWVETGDGYPCYSPYYSSSASKSTVNVSTAWKSQSQLNVSSTQSRRKSATVMTSHLPLPYVKPKSTSPSPSRRPLSRMDSGISLPSPTESSTRLPEGHKLKPLALSALPSLPQAIRAHPRSELQRRNSPLSSVDLQSFSPRSPCFPPSSPQSPTGAAPAVQRASTWPMKTKVDGPIVVIEEVQETKGEVKKVEKKEEKTYTLTLLTTHPLTDNASKLSLHLPTSSTSPPANITLFPTLPAGKSAQIKGHLSLLSDKIKAFELSTGAPAKTHTGQILLSVSQGEREIRRLFVSLRTNWWTLLNAEDRAYQGVGWSLFNDKDDIDVGSIDGLERAIGETGEVKGWATGLCLWKRGDEGWVVEKEFGFMRDDRMVDRSLRARKLDFQERDLVRLLQAAHFDIGRASLTSTSVVPLSPQHSTVNRRRSREETRQNQVGSRIPHGSQLTPLIHQQFHALIYSPEVSWTSTSRHEPAHYSNSTTMPFQLLALAFAILTQRFAYAQFPPPVQYSKTLTSTINPAVTIKYRVPDAGTCSTVYSSQKQFTGYITLPPFTLAPIQQNYTINTFFWFVEARRSPETAPLTIWLNGGPGSSSLFGLFTENGPCEVIQSSDGSYGTQSRMWGWDRLSNMLYIDQPDQVGLSYDVATNQSYNLITQAFSPLSSVPGSQPAWSFLNGTFSSNNPDATANTTQIAASAVWHFLQTWLSAFPTYNPGIRGNSSAVAPTGVNLFTESYGGLYGPVFADLFESKNALRKTDPAIANKSLEIKLTSVGIVNGIVDFKLQAPFYATYAFNNTYGIKPNSYDQNQMNTALDGLNAPGGCLDQITQCQGLVNTLDPNGEGDVAAVNAKCSSAFNTACQSIQGLFDASGRSVYDIRQKTPDPFPSQAYVEYLNTPQVQAAIGTPINFTSSTMITYNSFSSTGDQVRTSQVAALSRLLSQGIHVALLYGDADFICNWQGGEAVSLALASFLPTYANFSAAGYADIVVNDSYVGGAVKQFGNLSFSRIYDAGHFVPAYQPETAFQVFARIISGTAVSTGEIVNPSIYNTSGPAFSTKQNKQGSSKSTICWIRNIPGPQGCTNAQKNGILANSGVIYNGIWYASAGDYTPPSSSVTAGKPGTPAPNGTSFSKINGSPTVAATGVYVATGTPKPSIGNKMVQSLGCGIYSWFFAFGLHTFVFAFVIESGFS</sequence>
<dbReference type="SUPFAM" id="SSF53474">
    <property type="entry name" value="alpha/beta-Hydrolases"/>
    <property type="match status" value="1"/>
</dbReference>
<evidence type="ECO:0000256" key="2">
    <source>
        <dbReference type="ARBA" id="ARBA00022645"/>
    </source>
</evidence>
<feature type="compositionally biased region" description="Polar residues" evidence="6">
    <location>
        <begin position="128"/>
        <end position="137"/>
    </location>
</feature>
<dbReference type="Gene3D" id="3.40.50.1820">
    <property type="entry name" value="alpha/beta hydrolase"/>
    <property type="match status" value="1"/>
</dbReference>
<feature type="compositionally biased region" description="Polar residues" evidence="6">
    <location>
        <begin position="35"/>
        <end position="45"/>
    </location>
</feature>
<keyword evidence="7" id="KW-1133">Transmembrane helix</keyword>
<keyword evidence="4" id="KW-0378">Hydrolase</keyword>
<name>A0A8H3Z472_VENIN</name>
<keyword evidence="2" id="KW-0121">Carboxypeptidase</keyword>
<feature type="region of interest" description="Disordered" evidence="6">
    <location>
        <begin position="121"/>
        <end position="164"/>
    </location>
</feature>
<dbReference type="EMBL" id="WNWR01000280">
    <property type="protein sequence ID" value="KAE9985255.1"/>
    <property type="molecule type" value="Genomic_DNA"/>
</dbReference>
<feature type="transmembrane region" description="Helical" evidence="7">
    <location>
        <begin position="1162"/>
        <end position="1180"/>
    </location>
</feature>
<feature type="region of interest" description="Disordered" evidence="6">
    <location>
        <begin position="412"/>
        <end position="441"/>
    </location>
</feature>
<proteinExistence type="inferred from homology"/>
<keyword evidence="7" id="KW-0812">Transmembrane</keyword>
<keyword evidence="7" id="KW-0472">Membrane</keyword>
<evidence type="ECO:0000256" key="5">
    <source>
        <dbReference type="ARBA" id="ARBA00023180"/>
    </source>
</evidence>
<feature type="compositionally biased region" description="Polar residues" evidence="6">
    <location>
        <begin position="85"/>
        <end position="95"/>
    </location>
</feature>
<comment type="similarity">
    <text evidence="1">Belongs to the peptidase S10 family.</text>
</comment>
<gene>
    <name evidence="8" type="ORF">EG327_004778</name>
</gene>